<keyword evidence="4" id="KW-1185">Reference proteome</keyword>
<dbReference type="RefSeq" id="WP_188826023.1">
    <property type="nucleotide sequence ID" value="NZ_BMHH01000024.1"/>
</dbReference>
<evidence type="ECO:0000256" key="1">
    <source>
        <dbReference type="ARBA" id="ARBA00007435"/>
    </source>
</evidence>
<dbReference type="PANTHER" id="PTHR34477:SF5">
    <property type="entry name" value="BSL5627 PROTEIN"/>
    <property type="match status" value="1"/>
</dbReference>
<dbReference type="PROSITE" id="PS50164">
    <property type="entry name" value="GIY_YIG"/>
    <property type="match status" value="1"/>
</dbReference>
<comment type="similarity">
    <text evidence="1">Belongs to the UPF0213 family.</text>
</comment>
<dbReference type="Gene3D" id="3.40.1440.10">
    <property type="entry name" value="GIY-YIG endonuclease"/>
    <property type="match status" value="1"/>
</dbReference>
<organism evidence="3 4">
    <name type="scientific">Brucella endophytica</name>
    <dbReference type="NCBI Taxonomy" id="1963359"/>
    <lineage>
        <taxon>Bacteria</taxon>
        <taxon>Pseudomonadati</taxon>
        <taxon>Pseudomonadota</taxon>
        <taxon>Alphaproteobacteria</taxon>
        <taxon>Hyphomicrobiales</taxon>
        <taxon>Brucellaceae</taxon>
        <taxon>Brucella/Ochrobactrum group</taxon>
        <taxon>Brucella</taxon>
    </lineage>
</organism>
<reference evidence="3" key="1">
    <citation type="journal article" date="2014" name="Int. J. Syst. Evol. Microbiol.">
        <title>Complete genome sequence of Corynebacterium casei LMG S-19264T (=DSM 44701T), isolated from a smear-ripened cheese.</title>
        <authorList>
            <consortium name="US DOE Joint Genome Institute (JGI-PGF)"/>
            <person name="Walter F."/>
            <person name="Albersmeier A."/>
            <person name="Kalinowski J."/>
            <person name="Ruckert C."/>
        </authorList>
    </citation>
    <scope>NUCLEOTIDE SEQUENCE</scope>
    <source>
        <strain evidence="3">CGMCC 1.15082</strain>
    </source>
</reference>
<evidence type="ECO:0000313" key="4">
    <source>
        <dbReference type="Proteomes" id="UP000646478"/>
    </source>
</evidence>
<dbReference type="Pfam" id="PF01541">
    <property type="entry name" value="GIY-YIG"/>
    <property type="match status" value="1"/>
</dbReference>
<dbReference type="InterPro" id="IPR050190">
    <property type="entry name" value="UPF0213_domain"/>
</dbReference>
<feature type="domain" description="GIY-YIG" evidence="2">
    <location>
        <begin position="3"/>
        <end position="78"/>
    </location>
</feature>
<dbReference type="PANTHER" id="PTHR34477">
    <property type="entry name" value="UPF0213 PROTEIN YHBQ"/>
    <property type="match status" value="1"/>
</dbReference>
<evidence type="ECO:0000259" key="2">
    <source>
        <dbReference type="PROSITE" id="PS50164"/>
    </source>
</evidence>
<dbReference type="CDD" id="cd10448">
    <property type="entry name" value="GIY-YIG_unchar_3"/>
    <property type="match status" value="1"/>
</dbReference>
<proteinExistence type="inferred from homology"/>
<name>A0A916SQD0_9HYPH</name>
<reference evidence="3" key="2">
    <citation type="submission" date="2020-09" db="EMBL/GenBank/DDBJ databases">
        <authorList>
            <person name="Sun Q."/>
            <person name="Zhou Y."/>
        </authorList>
    </citation>
    <scope>NUCLEOTIDE SEQUENCE</scope>
    <source>
        <strain evidence="3">CGMCC 1.15082</strain>
    </source>
</reference>
<sequence length="95" mass="10882">MARRGYVYILASQKNGTLYVGMTSDLAGRLLQHRSGQGSKFASQYGVMRLVWFDEFELITAITREKTIRNGRASGKINLIEQNDPHWHDIAWQLV</sequence>
<dbReference type="InterPro" id="IPR000305">
    <property type="entry name" value="GIY-YIG_endonuc"/>
</dbReference>
<dbReference type="Proteomes" id="UP000646478">
    <property type="component" value="Unassembled WGS sequence"/>
</dbReference>
<dbReference type="SUPFAM" id="SSF82771">
    <property type="entry name" value="GIY-YIG endonuclease"/>
    <property type="match status" value="1"/>
</dbReference>
<comment type="caution">
    <text evidence="3">The sequence shown here is derived from an EMBL/GenBank/DDBJ whole genome shotgun (WGS) entry which is preliminary data.</text>
</comment>
<accession>A0A916SQD0</accession>
<dbReference type="EMBL" id="BMHH01000024">
    <property type="protein sequence ID" value="GGB08465.1"/>
    <property type="molecule type" value="Genomic_DNA"/>
</dbReference>
<gene>
    <name evidence="3" type="ORF">GCM10011491_40630</name>
</gene>
<dbReference type="InterPro" id="IPR035901">
    <property type="entry name" value="GIY-YIG_endonuc_sf"/>
</dbReference>
<protein>
    <submittedName>
        <fullName evidence="3">Excinuclease ABC subunit C</fullName>
    </submittedName>
</protein>
<evidence type="ECO:0000313" key="3">
    <source>
        <dbReference type="EMBL" id="GGB08465.1"/>
    </source>
</evidence>
<dbReference type="AlphaFoldDB" id="A0A916SQD0"/>